<dbReference type="InterPro" id="IPR006656">
    <property type="entry name" value="Mopterin_OxRdtase"/>
</dbReference>
<dbReference type="PANTHER" id="PTHR43105:SF10">
    <property type="entry name" value="NADH-QUINONE OXIDOREDUCTASE SUBUNIT G"/>
    <property type="match status" value="1"/>
</dbReference>
<dbReference type="CDD" id="cd00207">
    <property type="entry name" value="fer2"/>
    <property type="match status" value="1"/>
</dbReference>
<keyword evidence="5" id="KW-0411">Iron-sulfur</keyword>
<evidence type="ECO:0000256" key="2">
    <source>
        <dbReference type="ARBA" id="ARBA00022723"/>
    </source>
</evidence>
<dbReference type="InterPro" id="IPR006963">
    <property type="entry name" value="Mopterin_OxRdtase_4Fe-4S_dom"/>
</dbReference>
<dbReference type="Pfam" id="PF13510">
    <property type="entry name" value="Fer2_4"/>
    <property type="match status" value="1"/>
</dbReference>
<evidence type="ECO:0000313" key="10">
    <source>
        <dbReference type="EMBL" id="MCU4717505.1"/>
    </source>
</evidence>
<dbReference type="Gene3D" id="3.40.50.740">
    <property type="match status" value="1"/>
</dbReference>
<dbReference type="CDD" id="cd00368">
    <property type="entry name" value="Molybdopterin-Binding"/>
    <property type="match status" value="1"/>
</dbReference>
<dbReference type="GO" id="GO:0022904">
    <property type="term" value="P:respiratory electron transport chain"/>
    <property type="evidence" value="ECO:0007669"/>
    <property type="project" value="TreeGrafter"/>
</dbReference>
<dbReference type="Proteomes" id="UP001208186">
    <property type="component" value="Unassembled WGS sequence"/>
</dbReference>
<dbReference type="InterPro" id="IPR001041">
    <property type="entry name" value="2Fe-2S_ferredoxin-type"/>
</dbReference>
<dbReference type="InterPro" id="IPR019574">
    <property type="entry name" value="NADH_UbQ_OxRdtase_Gsu_4Fe4S-bd"/>
</dbReference>
<dbReference type="PROSITE" id="PS51085">
    <property type="entry name" value="2FE2S_FER_2"/>
    <property type="match status" value="1"/>
</dbReference>
<dbReference type="GO" id="GO:0016020">
    <property type="term" value="C:membrane"/>
    <property type="evidence" value="ECO:0007669"/>
    <property type="project" value="TreeGrafter"/>
</dbReference>
<feature type="domain" description="4Fe-4S ferredoxin-type" evidence="7">
    <location>
        <begin position="147"/>
        <end position="166"/>
    </location>
</feature>
<feature type="domain" description="4Fe-4S His(Cys)3-ligated-type" evidence="9">
    <location>
        <begin position="88"/>
        <end position="127"/>
    </location>
</feature>
<dbReference type="Pfam" id="PF04879">
    <property type="entry name" value="Molybdop_Fe4S4"/>
    <property type="match status" value="1"/>
</dbReference>
<dbReference type="InterPro" id="IPR050123">
    <property type="entry name" value="Prok_molybdopt-oxidoreductase"/>
</dbReference>
<feature type="domain" description="4Fe-4S Mo/W bis-MGD-type" evidence="8">
    <location>
        <begin position="228"/>
        <end position="283"/>
    </location>
</feature>
<dbReference type="SMART" id="SM00926">
    <property type="entry name" value="Molybdop_Fe4S4"/>
    <property type="match status" value="1"/>
</dbReference>
<dbReference type="AlphaFoldDB" id="A0AAE3IBE2"/>
<gene>
    <name evidence="11" type="ORF">OB914_06770</name>
    <name evidence="10" type="ORF">OB916_05435</name>
</gene>
<dbReference type="SUPFAM" id="SSF53706">
    <property type="entry name" value="Formate dehydrogenase/DMSO reductase, domains 1-3"/>
    <property type="match status" value="1"/>
</dbReference>
<evidence type="ECO:0000313" key="11">
    <source>
        <dbReference type="EMBL" id="MCU4726669.1"/>
    </source>
</evidence>
<dbReference type="GO" id="GO:0046872">
    <property type="term" value="F:metal ion binding"/>
    <property type="evidence" value="ECO:0007669"/>
    <property type="project" value="UniProtKB-KW"/>
</dbReference>
<dbReference type="Gene3D" id="3.10.20.740">
    <property type="match status" value="1"/>
</dbReference>
<evidence type="ECO:0000256" key="5">
    <source>
        <dbReference type="ARBA" id="ARBA00023014"/>
    </source>
</evidence>
<feature type="domain" description="2Fe-2S ferredoxin-type" evidence="6">
    <location>
        <begin position="11"/>
        <end position="88"/>
    </location>
</feature>
<comment type="caution">
    <text evidence="11">The sequence shown here is derived from an EMBL/GenBank/DDBJ whole genome shotgun (WGS) entry which is preliminary data.</text>
</comment>
<evidence type="ECO:0000259" key="8">
    <source>
        <dbReference type="PROSITE" id="PS51669"/>
    </source>
</evidence>
<dbReference type="InterPro" id="IPR017896">
    <property type="entry name" value="4Fe4S_Fe-S-bd"/>
</dbReference>
<dbReference type="Pfam" id="PF00384">
    <property type="entry name" value="Molybdopterin"/>
    <property type="match status" value="1"/>
</dbReference>
<evidence type="ECO:0000313" key="13">
    <source>
        <dbReference type="Proteomes" id="UP001209746"/>
    </source>
</evidence>
<dbReference type="PANTHER" id="PTHR43105">
    <property type="entry name" value="RESPIRATORY NITRATE REDUCTASE"/>
    <property type="match status" value="1"/>
</dbReference>
<dbReference type="SUPFAM" id="SSF54862">
    <property type="entry name" value="4Fe-4S ferredoxins"/>
    <property type="match status" value="1"/>
</dbReference>
<feature type="domain" description="4Fe-4S ferredoxin-type" evidence="7">
    <location>
        <begin position="190"/>
        <end position="219"/>
    </location>
</feature>
<keyword evidence="2" id="KW-0479">Metal-binding</keyword>
<protein>
    <submittedName>
        <fullName evidence="11">2Fe-2S iron-sulfur cluster-binding protein</fullName>
    </submittedName>
</protein>
<dbReference type="Pfam" id="PF22117">
    <property type="entry name" value="Fer4_Nqo3"/>
    <property type="match status" value="1"/>
</dbReference>
<dbReference type="PROSITE" id="PS51669">
    <property type="entry name" value="4FE4S_MOW_BIS_MGD"/>
    <property type="match status" value="1"/>
</dbReference>
<dbReference type="RefSeq" id="WP_315908268.1">
    <property type="nucleotide sequence ID" value="NZ_JAOPKC010000003.1"/>
</dbReference>
<dbReference type="GO" id="GO:0051539">
    <property type="term" value="F:4 iron, 4 sulfur cluster binding"/>
    <property type="evidence" value="ECO:0007669"/>
    <property type="project" value="UniProtKB-KW"/>
</dbReference>
<dbReference type="InterPro" id="IPR054351">
    <property type="entry name" value="NADH_UbQ_OxRdtase_ferredoxin"/>
</dbReference>
<dbReference type="SMART" id="SM00929">
    <property type="entry name" value="NADH-G_4Fe-4S_3"/>
    <property type="match status" value="1"/>
</dbReference>
<organism evidence="11 13">
    <name type="scientific">Halapricum hydrolyticum</name>
    <dbReference type="NCBI Taxonomy" id="2979991"/>
    <lineage>
        <taxon>Archaea</taxon>
        <taxon>Methanobacteriati</taxon>
        <taxon>Methanobacteriota</taxon>
        <taxon>Stenosarchaea group</taxon>
        <taxon>Halobacteria</taxon>
        <taxon>Halobacteriales</taxon>
        <taxon>Haloarculaceae</taxon>
        <taxon>Halapricum</taxon>
    </lineage>
</organism>
<accession>A0AAE3IBE2</accession>
<dbReference type="Proteomes" id="UP001209746">
    <property type="component" value="Unassembled WGS sequence"/>
</dbReference>
<keyword evidence="4" id="KW-0408">Iron</keyword>
<evidence type="ECO:0000259" key="6">
    <source>
        <dbReference type="PROSITE" id="PS51085"/>
    </source>
</evidence>
<evidence type="ECO:0000256" key="4">
    <source>
        <dbReference type="ARBA" id="ARBA00023004"/>
    </source>
</evidence>
<dbReference type="InterPro" id="IPR036010">
    <property type="entry name" value="2Fe-2S_ferredoxin-like_sf"/>
</dbReference>
<dbReference type="SUPFAM" id="SSF54292">
    <property type="entry name" value="2Fe-2S ferredoxin-like"/>
    <property type="match status" value="1"/>
</dbReference>
<dbReference type="PROSITE" id="PS51379">
    <property type="entry name" value="4FE4S_FER_2"/>
    <property type="match status" value="2"/>
</dbReference>
<dbReference type="InterPro" id="IPR017900">
    <property type="entry name" value="4Fe4S_Fe_S_CS"/>
</dbReference>
<dbReference type="EMBL" id="JAOPKC010000003">
    <property type="protein sequence ID" value="MCU4717505.1"/>
    <property type="molecule type" value="Genomic_DNA"/>
</dbReference>
<dbReference type="PROSITE" id="PS51839">
    <property type="entry name" value="4FE4S_HC3"/>
    <property type="match status" value="1"/>
</dbReference>
<keyword evidence="1" id="KW-0004">4Fe-4S</keyword>
<evidence type="ECO:0000259" key="7">
    <source>
        <dbReference type="PROSITE" id="PS51379"/>
    </source>
</evidence>
<evidence type="ECO:0000259" key="9">
    <source>
        <dbReference type="PROSITE" id="PS51839"/>
    </source>
</evidence>
<dbReference type="PROSITE" id="PS00198">
    <property type="entry name" value="4FE4S_FER_1"/>
    <property type="match status" value="1"/>
</dbReference>
<dbReference type="Pfam" id="PF10588">
    <property type="entry name" value="NADH-G_4Fe-4S_3"/>
    <property type="match status" value="1"/>
</dbReference>
<name>A0AAE3IBE2_9EURY</name>
<sequence length="622" mass="66567">MSKATDADAELGVTLEINGQEVQAKQGETILEATERTDIDIPTLCAYADLTNVGACRMCLVEIDGSRLETACTTAVQDGMEVEVDTDDLWDHRQTILELMFSEENHYCMYCEMEGDCELEDMFNRAGLDSSRFPLEYPEIDPDTSNEFITMDLDRCISCGRCIRTCDEVVGNDTLSFGNRGKDATIVADDDVPLGESSCVSCGACVQSCPTGALYSPLSAYRGREEDCDVVQTTCSECSMGCELEVYTNSGRIVKIEGVEDGPDGGQLCEMGRFGLLGDDRDRIHEPSIRGEGAVGVDVATDRVADLLEDAETVDAVASDRLPSETLDAFAEAMDDYDAAVEVPGAGRAREEKRIARQVAKHFEKSPSGLRASGPRALLDADSVVVFDTDIVDTHPVAASYVRRASKGGATLLSVDEDEDRFGRKSDVSIEAGTGLDRVSEDAVEVVEEGASALSDVDAETLMDAVPALTSGIGVVVLGPDVSEDTIVNAYALAGMTGSKVLSLPRQANTGTDVGTDDLHGSADVAYLFAGDDREENVDRMLDVARGADTVIVQATRESILTKAADVVLPALDWFERSGTVTDASGADREIARVLEPRVAVDSDREVLSALSEAVEPQEVKP</sequence>
<keyword evidence="12" id="KW-1185">Reference proteome</keyword>
<dbReference type="EMBL" id="JAOPKD010000004">
    <property type="protein sequence ID" value="MCU4726669.1"/>
    <property type="molecule type" value="Genomic_DNA"/>
</dbReference>
<dbReference type="FunFam" id="3.10.20.740:FF:000003">
    <property type="entry name" value="Formate dehydrogenase subunit alpha"/>
    <property type="match status" value="1"/>
</dbReference>
<evidence type="ECO:0000256" key="1">
    <source>
        <dbReference type="ARBA" id="ARBA00022485"/>
    </source>
</evidence>
<dbReference type="Gene3D" id="2.20.25.90">
    <property type="entry name" value="ADC-like domains"/>
    <property type="match status" value="1"/>
</dbReference>
<reference evidence="11" key="1">
    <citation type="submission" date="2023-02" db="EMBL/GenBank/DDBJ databases">
        <title>Enrichment on poylsaccharides allowed isolation of novel metabolic and taxonomic groups of Haloarchaea.</title>
        <authorList>
            <person name="Sorokin D.Y."/>
            <person name="Elcheninov A.G."/>
            <person name="Khizhniak T.V."/>
            <person name="Kolganova T.V."/>
            <person name="Kublanov I.V."/>
        </authorList>
    </citation>
    <scope>NUCLEOTIDE SEQUENCE</scope>
    <source>
        <strain evidence="10 12">HArc-curdl5-1</strain>
        <strain evidence="11">HArc-curdl7</strain>
    </source>
</reference>
<evidence type="ECO:0000256" key="3">
    <source>
        <dbReference type="ARBA" id="ARBA00022737"/>
    </source>
</evidence>
<dbReference type="Gene3D" id="3.30.70.20">
    <property type="match status" value="1"/>
</dbReference>
<dbReference type="FunFam" id="3.30.70.20:FF:000035">
    <property type="entry name" value="Iron hydrogenase 1"/>
    <property type="match status" value="1"/>
</dbReference>
<keyword evidence="3" id="KW-0677">Repeat</keyword>
<evidence type="ECO:0000313" key="12">
    <source>
        <dbReference type="Proteomes" id="UP001208186"/>
    </source>
</evidence>
<proteinExistence type="predicted"/>
<dbReference type="GO" id="GO:0003954">
    <property type="term" value="F:NADH dehydrogenase activity"/>
    <property type="evidence" value="ECO:0007669"/>
    <property type="project" value="TreeGrafter"/>
</dbReference>